<reference evidence="1 2" key="1">
    <citation type="submission" date="2019-07" db="EMBL/GenBank/DDBJ databases">
        <title>Whole genome shotgun sequence of Reyranella soli NBRC 108950.</title>
        <authorList>
            <person name="Hosoyama A."/>
            <person name="Uohara A."/>
            <person name="Ohji S."/>
            <person name="Ichikawa N."/>
        </authorList>
    </citation>
    <scope>NUCLEOTIDE SEQUENCE [LARGE SCALE GENOMIC DNA]</scope>
    <source>
        <strain evidence="1 2">NBRC 108950</strain>
    </source>
</reference>
<sequence length="68" mass="7565">MNEKETNALLETLEAAILWSLQNGQHPTKFTVEHIPGGLTEINGIFKLELVALACLAAIERSNYKLTR</sequence>
<keyword evidence="2" id="KW-1185">Reference proteome</keyword>
<evidence type="ECO:0000313" key="1">
    <source>
        <dbReference type="EMBL" id="GEP61925.1"/>
    </source>
</evidence>
<accession>A0A512NSK7</accession>
<dbReference type="AlphaFoldDB" id="A0A512NSK7"/>
<proteinExistence type="predicted"/>
<comment type="caution">
    <text evidence="1">The sequence shown here is derived from an EMBL/GenBank/DDBJ whole genome shotgun (WGS) entry which is preliminary data.</text>
</comment>
<evidence type="ECO:0000313" key="2">
    <source>
        <dbReference type="Proteomes" id="UP000321058"/>
    </source>
</evidence>
<name>A0A512NSK7_9HYPH</name>
<dbReference type="RefSeq" id="WP_147157201.1">
    <property type="nucleotide sequence ID" value="NZ_BKAJ01000274.1"/>
</dbReference>
<dbReference type="EMBL" id="BKAJ01000274">
    <property type="protein sequence ID" value="GEP61925.1"/>
    <property type="molecule type" value="Genomic_DNA"/>
</dbReference>
<protein>
    <submittedName>
        <fullName evidence="1">Uncharacterized protein</fullName>
    </submittedName>
</protein>
<gene>
    <name evidence="1" type="ORF">RSO01_90910</name>
</gene>
<dbReference type="Proteomes" id="UP000321058">
    <property type="component" value="Unassembled WGS sequence"/>
</dbReference>
<organism evidence="1 2">
    <name type="scientific">Reyranella soli</name>
    <dbReference type="NCBI Taxonomy" id="1230389"/>
    <lineage>
        <taxon>Bacteria</taxon>
        <taxon>Pseudomonadati</taxon>
        <taxon>Pseudomonadota</taxon>
        <taxon>Alphaproteobacteria</taxon>
        <taxon>Hyphomicrobiales</taxon>
        <taxon>Reyranellaceae</taxon>
        <taxon>Reyranella</taxon>
    </lineage>
</organism>